<dbReference type="Pfam" id="PF26215">
    <property type="entry name" value="HTH_animal"/>
    <property type="match status" value="1"/>
</dbReference>
<evidence type="ECO:0000313" key="2">
    <source>
        <dbReference type="EMBL" id="CAJ0948286.1"/>
    </source>
</evidence>
<dbReference type="EMBL" id="CAUEEQ010028266">
    <property type="protein sequence ID" value="CAJ0948286.1"/>
    <property type="molecule type" value="Genomic_DNA"/>
</dbReference>
<feature type="domain" description="Helix-turn-helix" evidence="1">
    <location>
        <begin position="110"/>
        <end position="166"/>
    </location>
</feature>
<gene>
    <name evidence="2" type="ORF">RIMI_LOCUS12099183</name>
</gene>
<evidence type="ECO:0000313" key="3">
    <source>
        <dbReference type="Proteomes" id="UP001176940"/>
    </source>
</evidence>
<sequence length="250" mass="29300">MKADVSPVFAAQANLFLGAWERDIFLSNPVVHIDKVHHWIRYIDDVFFVWEGTVEQLHQFISTLNGNELNIKLTFTYGGKINFLDLDICVSSQGLIETDVYRKPTATNTLLHTSSSHRQSTIDGIPIGQHLRVKRICSTQEKYDHQASDLYHRFRDWGYSHSQIRRGYKRACQKSRNKRLYQTTSKKKDTQFLFIHIYMDLSLNYVTDHYAFLCENCLEDNFLNSWTSLAYASLRRIFIFYISNNIVTSH</sequence>
<dbReference type="InterPro" id="IPR058912">
    <property type="entry name" value="HTH_animal"/>
</dbReference>
<keyword evidence="3" id="KW-1185">Reference proteome</keyword>
<dbReference type="PANTHER" id="PTHR21301">
    <property type="entry name" value="REVERSE TRANSCRIPTASE"/>
    <property type="match status" value="1"/>
</dbReference>
<evidence type="ECO:0000259" key="1">
    <source>
        <dbReference type="Pfam" id="PF26215"/>
    </source>
</evidence>
<accession>A0ABN9LTX4</accession>
<organism evidence="2 3">
    <name type="scientific">Ranitomeya imitator</name>
    <name type="common">mimic poison frog</name>
    <dbReference type="NCBI Taxonomy" id="111125"/>
    <lineage>
        <taxon>Eukaryota</taxon>
        <taxon>Metazoa</taxon>
        <taxon>Chordata</taxon>
        <taxon>Craniata</taxon>
        <taxon>Vertebrata</taxon>
        <taxon>Euteleostomi</taxon>
        <taxon>Amphibia</taxon>
        <taxon>Batrachia</taxon>
        <taxon>Anura</taxon>
        <taxon>Neobatrachia</taxon>
        <taxon>Hyloidea</taxon>
        <taxon>Dendrobatidae</taxon>
        <taxon>Dendrobatinae</taxon>
        <taxon>Ranitomeya</taxon>
    </lineage>
</organism>
<protein>
    <recommendedName>
        <fullName evidence="1">Helix-turn-helix domain-containing protein</fullName>
    </recommendedName>
</protein>
<dbReference type="Proteomes" id="UP001176940">
    <property type="component" value="Unassembled WGS sequence"/>
</dbReference>
<comment type="caution">
    <text evidence="2">The sequence shown here is derived from an EMBL/GenBank/DDBJ whole genome shotgun (WGS) entry which is preliminary data.</text>
</comment>
<proteinExistence type="predicted"/>
<reference evidence="2" key="1">
    <citation type="submission" date="2023-07" db="EMBL/GenBank/DDBJ databases">
        <authorList>
            <person name="Stuckert A."/>
        </authorList>
    </citation>
    <scope>NUCLEOTIDE SEQUENCE</scope>
</reference>
<name>A0ABN9LTX4_9NEOB</name>
<dbReference type="PANTHER" id="PTHR21301:SF13">
    <property type="match status" value="1"/>
</dbReference>